<organism evidence="2 3">
    <name type="scientific">Actinomadura fulvescens</name>
    <dbReference type="NCBI Taxonomy" id="46160"/>
    <lineage>
        <taxon>Bacteria</taxon>
        <taxon>Bacillati</taxon>
        <taxon>Actinomycetota</taxon>
        <taxon>Actinomycetes</taxon>
        <taxon>Streptosporangiales</taxon>
        <taxon>Thermomonosporaceae</taxon>
        <taxon>Actinomadura</taxon>
    </lineage>
</organism>
<dbReference type="RefSeq" id="WP_344545383.1">
    <property type="nucleotide sequence ID" value="NZ_BAAATD010000007.1"/>
</dbReference>
<protein>
    <recommendedName>
        <fullName evidence="4">Secreted protein</fullName>
    </recommendedName>
</protein>
<dbReference type="Proteomes" id="UP001501509">
    <property type="component" value="Unassembled WGS sequence"/>
</dbReference>
<sequence>MEPTRRWMLAICGAALTLVAVTATSALAAPVGEGLVAGLVDQVGGLVNELYDTLV</sequence>
<feature type="chain" id="PRO_5047122015" description="Secreted protein" evidence="1">
    <location>
        <begin position="29"/>
        <end position="55"/>
    </location>
</feature>
<feature type="signal peptide" evidence="1">
    <location>
        <begin position="1"/>
        <end position="28"/>
    </location>
</feature>
<accession>A0ABN3Q5Q2</accession>
<keyword evidence="1" id="KW-0732">Signal</keyword>
<evidence type="ECO:0008006" key="4">
    <source>
        <dbReference type="Google" id="ProtNLM"/>
    </source>
</evidence>
<reference evidence="2 3" key="1">
    <citation type="journal article" date="2019" name="Int. J. Syst. Evol. Microbiol.">
        <title>The Global Catalogue of Microorganisms (GCM) 10K type strain sequencing project: providing services to taxonomists for standard genome sequencing and annotation.</title>
        <authorList>
            <consortium name="The Broad Institute Genomics Platform"/>
            <consortium name="The Broad Institute Genome Sequencing Center for Infectious Disease"/>
            <person name="Wu L."/>
            <person name="Ma J."/>
        </authorList>
    </citation>
    <scope>NUCLEOTIDE SEQUENCE [LARGE SCALE GENOMIC DNA]</scope>
    <source>
        <strain evidence="2 3">JCM 6833</strain>
    </source>
</reference>
<evidence type="ECO:0000256" key="1">
    <source>
        <dbReference type="SAM" id="SignalP"/>
    </source>
</evidence>
<dbReference type="EMBL" id="BAAATD010000007">
    <property type="protein sequence ID" value="GAA2613538.1"/>
    <property type="molecule type" value="Genomic_DNA"/>
</dbReference>
<name>A0ABN3Q5Q2_9ACTN</name>
<gene>
    <name evidence="2" type="ORF">GCM10010411_55580</name>
</gene>
<evidence type="ECO:0000313" key="3">
    <source>
        <dbReference type="Proteomes" id="UP001501509"/>
    </source>
</evidence>
<keyword evidence="3" id="KW-1185">Reference proteome</keyword>
<evidence type="ECO:0000313" key="2">
    <source>
        <dbReference type="EMBL" id="GAA2613538.1"/>
    </source>
</evidence>
<proteinExistence type="predicted"/>
<comment type="caution">
    <text evidence="2">The sequence shown here is derived from an EMBL/GenBank/DDBJ whole genome shotgun (WGS) entry which is preliminary data.</text>
</comment>